<dbReference type="PANTHER" id="PTHR10334">
    <property type="entry name" value="CYSTEINE-RICH SECRETORY PROTEIN-RELATED"/>
    <property type="match status" value="1"/>
</dbReference>
<comment type="caution">
    <text evidence="1">Lacks conserved residue(s) required for the propagation of feature annotation.</text>
</comment>
<dbReference type="PROSITE" id="PS01009">
    <property type="entry name" value="CRISP_1"/>
    <property type="match status" value="1"/>
</dbReference>
<dbReference type="InterPro" id="IPR001283">
    <property type="entry name" value="CRISP-related"/>
</dbReference>
<dbReference type="PRINTS" id="PR00837">
    <property type="entry name" value="V5TPXLIKE"/>
</dbReference>
<dbReference type="InterPro" id="IPR018244">
    <property type="entry name" value="Allrgn_V5/Tpx1_CS"/>
</dbReference>
<accession>C3XVB3</accession>
<name>C3XVB3_BRAFL</name>
<dbReference type="InterPro" id="IPR014044">
    <property type="entry name" value="CAP_dom"/>
</dbReference>
<dbReference type="SMART" id="SM00198">
    <property type="entry name" value="SCP"/>
    <property type="match status" value="1"/>
</dbReference>
<protein>
    <recommendedName>
        <fullName evidence="2">ShKT domain-containing protein</fullName>
    </recommendedName>
</protein>
<organism>
    <name type="scientific">Branchiostoma floridae</name>
    <name type="common">Florida lancelet</name>
    <name type="synonym">Amphioxus</name>
    <dbReference type="NCBI Taxonomy" id="7739"/>
    <lineage>
        <taxon>Eukaryota</taxon>
        <taxon>Metazoa</taxon>
        <taxon>Chordata</taxon>
        <taxon>Cephalochordata</taxon>
        <taxon>Leptocardii</taxon>
        <taxon>Amphioxiformes</taxon>
        <taxon>Branchiostomatidae</taxon>
        <taxon>Branchiostoma</taxon>
    </lineage>
</organism>
<sequence length="283" mass="32383">MLEDSSPLLADETQRQGFLGDLEVKRVAKRSPECTNVYNNCVCNFYKLKDHCSSPVHEAWMRGNCEATCGFCADPEDHICDNIYPDQMCDLFANRGLHQKPQLQYFMACKCPKACGICDVGRPSAALPIPDDTFDQEECLRLHNEKRSHHGAAELTWCPKCADFAQQMVQTLQDSNSPLIHSSSESRRWQVGGRMVPHGENLMYYFPKVDCRISVESWYKEKDLYKPRQPLILNIESAGHFTQMVWKDTTSVGCAKTEKYLACIYEPAGNWKSVFLFERNVQM</sequence>
<dbReference type="InterPro" id="IPR003582">
    <property type="entry name" value="ShKT_dom"/>
</dbReference>
<evidence type="ECO:0000256" key="1">
    <source>
        <dbReference type="PROSITE-ProRule" id="PRU01005"/>
    </source>
</evidence>
<dbReference type="Pfam" id="PF01549">
    <property type="entry name" value="ShK"/>
    <property type="match status" value="2"/>
</dbReference>
<proteinExistence type="predicted"/>
<dbReference type="Gene3D" id="3.40.33.10">
    <property type="entry name" value="CAP"/>
    <property type="match status" value="1"/>
</dbReference>
<dbReference type="GO" id="GO:0005576">
    <property type="term" value="C:extracellular region"/>
    <property type="evidence" value="ECO:0007669"/>
    <property type="project" value="InterPro"/>
</dbReference>
<dbReference type="AlphaFoldDB" id="C3XVB3"/>
<dbReference type="eggNOG" id="KOG3017">
    <property type="taxonomic scope" value="Eukaryota"/>
</dbReference>
<dbReference type="InterPro" id="IPR035940">
    <property type="entry name" value="CAP_sf"/>
</dbReference>
<evidence type="ECO:0000259" key="2">
    <source>
        <dbReference type="PROSITE" id="PS51670"/>
    </source>
</evidence>
<dbReference type="InParanoid" id="C3XVB3"/>
<reference evidence="3" key="1">
    <citation type="journal article" date="2008" name="Nature">
        <title>The amphioxus genome and the evolution of the chordate karyotype.</title>
        <authorList>
            <consortium name="US DOE Joint Genome Institute (JGI-PGF)"/>
            <person name="Putnam N.H."/>
            <person name="Butts T."/>
            <person name="Ferrier D.E.K."/>
            <person name="Furlong R.F."/>
            <person name="Hellsten U."/>
            <person name="Kawashima T."/>
            <person name="Robinson-Rechavi M."/>
            <person name="Shoguchi E."/>
            <person name="Terry A."/>
            <person name="Yu J.-K."/>
            <person name="Benito-Gutierrez E.L."/>
            <person name="Dubchak I."/>
            <person name="Garcia-Fernandez J."/>
            <person name="Gibson-Brown J.J."/>
            <person name="Grigoriev I.V."/>
            <person name="Horton A.C."/>
            <person name="de Jong P.J."/>
            <person name="Jurka J."/>
            <person name="Kapitonov V.V."/>
            <person name="Kohara Y."/>
            <person name="Kuroki Y."/>
            <person name="Lindquist E."/>
            <person name="Lucas S."/>
            <person name="Osoegawa K."/>
            <person name="Pennacchio L.A."/>
            <person name="Salamov A.A."/>
            <person name="Satou Y."/>
            <person name="Sauka-Spengler T."/>
            <person name="Schmutz J."/>
            <person name="Shin-I T."/>
            <person name="Toyoda A."/>
            <person name="Bronner-Fraser M."/>
            <person name="Fujiyama A."/>
            <person name="Holland L.Z."/>
            <person name="Holland P.W.H."/>
            <person name="Satoh N."/>
            <person name="Rokhsar D.S."/>
        </authorList>
    </citation>
    <scope>NUCLEOTIDE SEQUENCE [LARGE SCALE GENOMIC DNA]</scope>
    <source>
        <strain evidence="3">S238N-H82</strain>
        <tissue evidence="3">Testes</tissue>
    </source>
</reference>
<gene>
    <name evidence="3" type="ORF">BRAFLDRAFT_87004</name>
</gene>
<dbReference type="STRING" id="7739.C3XVB3"/>
<dbReference type="EMBL" id="GG666468">
    <property type="protein sequence ID" value="EEN68039.1"/>
    <property type="molecule type" value="Genomic_DNA"/>
</dbReference>
<feature type="domain" description="ShKT" evidence="2">
    <location>
        <begin position="34"/>
        <end position="72"/>
    </location>
</feature>
<dbReference type="SUPFAM" id="SSF55797">
    <property type="entry name" value="PR-1-like"/>
    <property type="match status" value="1"/>
</dbReference>
<dbReference type="Pfam" id="PF00188">
    <property type="entry name" value="CAP"/>
    <property type="match status" value="1"/>
</dbReference>
<dbReference type="SMART" id="SM00254">
    <property type="entry name" value="ShKT"/>
    <property type="match status" value="2"/>
</dbReference>
<evidence type="ECO:0000313" key="3">
    <source>
        <dbReference type="EMBL" id="EEN68039.1"/>
    </source>
</evidence>
<dbReference type="PROSITE" id="PS51670">
    <property type="entry name" value="SHKT"/>
    <property type="match status" value="1"/>
</dbReference>